<dbReference type="Pfam" id="PF05958">
    <property type="entry name" value="tRNA_U5-meth_tr"/>
    <property type="match status" value="1"/>
</dbReference>
<dbReference type="InterPro" id="IPR029063">
    <property type="entry name" value="SAM-dependent_MTases_sf"/>
</dbReference>
<keyword evidence="2 4" id="KW-0808">Transferase</keyword>
<evidence type="ECO:0000256" key="2">
    <source>
        <dbReference type="ARBA" id="ARBA00022679"/>
    </source>
</evidence>
<dbReference type="PROSITE" id="PS51687">
    <property type="entry name" value="SAM_MT_RNA_M5U"/>
    <property type="match status" value="1"/>
</dbReference>
<dbReference type="PANTHER" id="PTHR11061">
    <property type="entry name" value="RNA M5U METHYLTRANSFERASE"/>
    <property type="match status" value="1"/>
</dbReference>
<dbReference type="InterPro" id="IPR010280">
    <property type="entry name" value="U5_MeTrfase_fam"/>
</dbReference>
<feature type="binding site" evidence="4">
    <location>
        <position position="266"/>
    </location>
    <ligand>
        <name>S-adenosyl-L-methionine</name>
        <dbReference type="ChEBI" id="CHEBI:59789"/>
    </ligand>
</feature>
<dbReference type="GO" id="GO:0070475">
    <property type="term" value="P:rRNA base methylation"/>
    <property type="evidence" value="ECO:0007669"/>
    <property type="project" value="TreeGrafter"/>
</dbReference>
<dbReference type="SUPFAM" id="SSF53335">
    <property type="entry name" value="S-adenosyl-L-methionine-dependent methyltransferases"/>
    <property type="match status" value="1"/>
</dbReference>
<organism evidence="6 7">
    <name type="scientific">Rhodovarius crocodyli</name>
    <dbReference type="NCBI Taxonomy" id="1979269"/>
    <lineage>
        <taxon>Bacteria</taxon>
        <taxon>Pseudomonadati</taxon>
        <taxon>Pseudomonadota</taxon>
        <taxon>Alphaproteobacteria</taxon>
        <taxon>Acetobacterales</taxon>
        <taxon>Roseomonadaceae</taxon>
        <taxon>Rhodovarius</taxon>
    </lineage>
</organism>
<dbReference type="EMBL" id="SACL01000004">
    <property type="protein sequence ID" value="RVT95965.1"/>
    <property type="molecule type" value="Genomic_DNA"/>
</dbReference>
<dbReference type="PANTHER" id="PTHR11061:SF49">
    <property type="entry name" value="23S RRNA (URACIL(1939)-C(5))-METHYLTRANSFERASE RLMD"/>
    <property type="match status" value="1"/>
</dbReference>
<keyword evidence="7" id="KW-1185">Reference proteome</keyword>
<sequence>MNRTIIAVGAEGDGLARAADGQVSYIPSTLPGEEIGPDGTRLNDSPERVEPPCPHVDACGGCRLQHWSLSAQADWKRARVATALYRAGFDLPVTMAHQSPPHSRRRADFAIRRASDGSVMLGFHGPDGVVPVPECQVVRPEIMALLPGLATVLRSLTALRREGDAVINLLETGPDILLKLDGKPGVPDHERLAAYAGANGIARVATQHGVAAQVKPVRHHFAGAAVTPQPGAFLQATEGAEAAIVEAVLAGLPAKLPRGSVVIDLFAGLGTLSFPIAGRAQVQAFEGEPEAAAALIAGAKAAGGRVKGIRRDLARQPLLPAEVKTARAVVLDPPFAGAKEQVEQLARAKAPPLVYVSCNPAALERDARILAGAGYKAVSAVAIDQFLWSPHVEAVVVFVPPKVAR</sequence>
<dbReference type="Proteomes" id="UP000282957">
    <property type="component" value="Unassembled WGS sequence"/>
</dbReference>
<accession>A0A437MED2</accession>
<proteinExistence type="inferred from homology"/>
<evidence type="ECO:0000256" key="3">
    <source>
        <dbReference type="ARBA" id="ARBA00022691"/>
    </source>
</evidence>
<dbReference type="RefSeq" id="WP_127787898.1">
    <property type="nucleotide sequence ID" value="NZ_SACL01000004.1"/>
</dbReference>
<feature type="active site" description="Nucleophile" evidence="4">
    <location>
        <position position="358"/>
    </location>
</feature>
<comment type="similarity">
    <text evidence="4">Belongs to the class I-like SAM-binding methyltransferase superfamily. RNA M5U methyltransferase family.</text>
</comment>
<evidence type="ECO:0000313" key="6">
    <source>
        <dbReference type="EMBL" id="RVT95965.1"/>
    </source>
</evidence>
<gene>
    <name evidence="6" type="ORF">EOD42_12585</name>
</gene>
<keyword evidence="1 4" id="KW-0489">Methyltransferase</keyword>
<evidence type="ECO:0000256" key="5">
    <source>
        <dbReference type="SAM" id="MobiDB-lite"/>
    </source>
</evidence>
<feature type="binding site" evidence="4">
    <location>
        <position position="286"/>
    </location>
    <ligand>
        <name>S-adenosyl-L-methionine</name>
        <dbReference type="ChEBI" id="CHEBI:59789"/>
    </ligand>
</feature>
<dbReference type="OrthoDB" id="9804590at2"/>
<dbReference type="AlphaFoldDB" id="A0A437MED2"/>
<dbReference type="Gene3D" id="2.40.50.1070">
    <property type="match status" value="1"/>
</dbReference>
<protein>
    <submittedName>
        <fullName evidence="6">Class I SAM-dependent RNA methyltransferase</fullName>
    </submittedName>
</protein>
<name>A0A437MED2_9PROT</name>
<feature type="binding site" evidence="4">
    <location>
        <position position="332"/>
    </location>
    <ligand>
        <name>S-adenosyl-L-methionine</name>
        <dbReference type="ChEBI" id="CHEBI:59789"/>
    </ligand>
</feature>
<evidence type="ECO:0000256" key="1">
    <source>
        <dbReference type="ARBA" id="ARBA00022603"/>
    </source>
</evidence>
<evidence type="ECO:0000313" key="7">
    <source>
        <dbReference type="Proteomes" id="UP000282957"/>
    </source>
</evidence>
<dbReference type="GO" id="GO:0070041">
    <property type="term" value="F:rRNA (uridine-C5-)-methyltransferase activity"/>
    <property type="evidence" value="ECO:0007669"/>
    <property type="project" value="TreeGrafter"/>
</dbReference>
<dbReference type="Gene3D" id="3.40.50.150">
    <property type="entry name" value="Vaccinia Virus protein VP39"/>
    <property type="match status" value="1"/>
</dbReference>
<reference evidence="6 7" key="1">
    <citation type="submission" date="2019-01" db="EMBL/GenBank/DDBJ databases">
        <authorList>
            <person name="Chen W.-M."/>
        </authorList>
    </citation>
    <scope>NUCLEOTIDE SEQUENCE [LARGE SCALE GENOMIC DNA]</scope>
    <source>
        <strain evidence="6 7">CCP-6</strain>
    </source>
</reference>
<feature type="binding site" evidence="4">
    <location>
        <position position="235"/>
    </location>
    <ligand>
        <name>S-adenosyl-L-methionine</name>
        <dbReference type="ChEBI" id="CHEBI:59789"/>
    </ligand>
</feature>
<evidence type="ECO:0000256" key="4">
    <source>
        <dbReference type="PROSITE-ProRule" id="PRU01024"/>
    </source>
</evidence>
<feature type="region of interest" description="Disordered" evidence="5">
    <location>
        <begin position="28"/>
        <end position="49"/>
    </location>
</feature>
<comment type="caution">
    <text evidence="6">The sequence shown here is derived from an EMBL/GenBank/DDBJ whole genome shotgun (WGS) entry which is preliminary data.</text>
</comment>
<keyword evidence="3 4" id="KW-0949">S-adenosyl-L-methionine</keyword>